<name>A0A9W7XP04_9FUNG</name>
<feature type="compositionally biased region" description="Basic and acidic residues" evidence="8">
    <location>
        <begin position="648"/>
        <end position="659"/>
    </location>
</feature>
<feature type="region of interest" description="Disordered" evidence="8">
    <location>
        <begin position="648"/>
        <end position="674"/>
    </location>
</feature>
<dbReference type="EMBL" id="JANBOH010000038">
    <property type="protein sequence ID" value="KAJ1647136.1"/>
    <property type="molecule type" value="Genomic_DNA"/>
</dbReference>
<feature type="coiled-coil region" evidence="7">
    <location>
        <begin position="836"/>
        <end position="926"/>
    </location>
</feature>
<protein>
    <recommendedName>
        <fullName evidence="9">Kinesin motor domain-containing protein</fullName>
    </recommendedName>
</protein>
<comment type="similarity">
    <text evidence="6">Belongs to the TRAFAC class myosin-kinesin ATPase superfamily. Kinesin family.</text>
</comment>
<evidence type="ECO:0000256" key="2">
    <source>
        <dbReference type="ARBA" id="ARBA00022490"/>
    </source>
</evidence>
<dbReference type="GO" id="GO:0005875">
    <property type="term" value="C:microtubule associated complex"/>
    <property type="evidence" value="ECO:0007669"/>
    <property type="project" value="TreeGrafter"/>
</dbReference>
<accession>A0A9W7XP04</accession>
<evidence type="ECO:0000313" key="11">
    <source>
        <dbReference type="Proteomes" id="UP001145021"/>
    </source>
</evidence>
<evidence type="ECO:0000256" key="6">
    <source>
        <dbReference type="PROSITE-ProRule" id="PRU00283"/>
    </source>
</evidence>
<dbReference type="SUPFAM" id="SSF52540">
    <property type="entry name" value="P-loop containing nucleoside triphosphate hydrolases"/>
    <property type="match status" value="1"/>
</dbReference>
<feature type="region of interest" description="Disordered" evidence="8">
    <location>
        <begin position="1355"/>
        <end position="1384"/>
    </location>
</feature>
<dbReference type="GO" id="GO:0007018">
    <property type="term" value="P:microtubule-based movement"/>
    <property type="evidence" value="ECO:0007669"/>
    <property type="project" value="InterPro"/>
</dbReference>
<feature type="compositionally biased region" description="Polar residues" evidence="8">
    <location>
        <begin position="42"/>
        <end position="56"/>
    </location>
</feature>
<evidence type="ECO:0000256" key="3">
    <source>
        <dbReference type="ARBA" id="ARBA00022741"/>
    </source>
</evidence>
<dbReference type="InterPro" id="IPR019821">
    <property type="entry name" value="Kinesin_motor_CS"/>
</dbReference>
<dbReference type="PROSITE" id="PS50067">
    <property type="entry name" value="KINESIN_MOTOR_2"/>
    <property type="match status" value="1"/>
</dbReference>
<dbReference type="GO" id="GO:0008017">
    <property type="term" value="F:microtubule binding"/>
    <property type="evidence" value="ECO:0007669"/>
    <property type="project" value="InterPro"/>
</dbReference>
<evidence type="ECO:0000256" key="7">
    <source>
        <dbReference type="SAM" id="Coils"/>
    </source>
</evidence>
<feature type="binding site" evidence="6">
    <location>
        <begin position="349"/>
        <end position="356"/>
    </location>
    <ligand>
        <name>ATP</name>
        <dbReference type="ChEBI" id="CHEBI:30616"/>
    </ligand>
</feature>
<keyword evidence="4 6" id="KW-0067">ATP-binding</keyword>
<feature type="compositionally biased region" description="Polar residues" evidence="8">
    <location>
        <begin position="85"/>
        <end position="95"/>
    </location>
</feature>
<dbReference type="GO" id="GO:0005524">
    <property type="term" value="F:ATP binding"/>
    <property type="evidence" value="ECO:0007669"/>
    <property type="project" value="UniProtKB-UniRule"/>
</dbReference>
<dbReference type="PANTHER" id="PTHR47969">
    <property type="entry name" value="CHROMOSOME-ASSOCIATED KINESIN KIF4A-RELATED"/>
    <property type="match status" value="1"/>
</dbReference>
<dbReference type="Proteomes" id="UP001145021">
    <property type="component" value="Unassembled WGS sequence"/>
</dbReference>
<dbReference type="PROSITE" id="PS00411">
    <property type="entry name" value="KINESIN_MOTOR_1"/>
    <property type="match status" value="1"/>
</dbReference>
<evidence type="ECO:0000256" key="5">
    <source>
        <dbReference type="ARBA" id="ARBA00023054"/>
    </source>
</evidence>
<keyword evidence="11" id="KW-1185">Reference proteome</keyword>
<dbReference type="InterPro" id="IPR027417">
    <property type="entry name" value="P-loop_NTPase"/>
</dbReference>
<keyword evidence="2" id="KW-0963">Cytoplasm</keyword>
<keyword evidence="6" id="KW-0505">Motor protein</keyword>
<dbReference type="GO" id="GO:0003777">
    <property type="term" value="F:microtubule motor activity"/>
    <property type="evidence" value="ECO:0007669"/>
    <property type="project" value="InterPro"/>
</dbReference>
<evidence type="ECO:0000256" key="8">
    <source>
        <dbReference type="SAM" id="MobiDB-lite"/>
    </source>
</evidence>
<dbReference type="PANTHER" id="PTHR47969:SF15">
    <property type="entry name" value="CHROMOSOME-ASSOCIATED KINESIN KIF4A-RELATED"/>
    <property type="match status" value="1"/>
</dbReference>
<feature type="domain" description="Kinesin motor" evidence="9">
    <location>
        <begin position="216"/>
        <end position="604"/>
    </location>
</feature>
<comment type="caution">
    <text evidence="10">The sequence shown here is derived from an EMBL/GenBank/DDBJ whole genome shotgun (WGS) entry which is preliminary data.</text>
</comment>
<evidence type="ECO:0000256" key="4">
    <source>
        <dbReference type="ARBA" id="ARBA00022840"/>
    </source>
</evidence>
<feature type="compositionally biased region" description="Low complexity" evidence="8">
    <location>
        <begin position="1228"/>
        <end position="1241"/>
    </location>
</feature>
<feature type="region of interest" description="Disordered" evidence="8">
    <location>
        <begin position="986"/>
        <end position="1007"/>
    </location>
</feature>
<evidence type="ECO:0000313" key="10">
    <source>
        <dbReference type="EMBL" id="KAJ1647136.1"/>
    </source>
</evidence>
<reference evidence="10" key="1">
    <citation type="submission" date="2022-07" db="EMBL/GenBank/DDBJ databases">
        <title>Phylogenomic reconstructions and comparative analyses of Kickxellomycotina fungi.</title>
        <authorList>
            <person name="Reynolds N.K."/>
            <person name="Stajich J.E."/>
            <person name="Barry K."/>
            <person name="Grigoriev I.V."/>
            <person name="Crous P."/>
            <person name="Smith M.E."/>
        </authorList>
    </citation>
    <scope>NUCLEOTIDE SEQUENCE</scope>
    <source>
        <strain evidence="10">NBRC 105413</strain>
    </source>
</reference>
<dbReference type="GO" id="GO:0007052">
    <property type="term" value="P:mitotic spindle organization"/>
    <property type="evidence" value="ECO:0007669"/>
    <property type="project" value="TreeGrafter"/>
</dbReference>
<dbReference type="InterPro" id="IPR027640">
    <property type="entry name" value="Kinesin-like_fam"/>
</dbReference>
<sequence length="1571" mass="170410">MATQTPPRLSVDRDNRPDLRMTPTPTPGTRYQRPSFIPLPTHLSTPSASNGTNGNLGARASTSLLVQRPNDIIASRSSYDDARTGRSSSLSARTNSPALGSYISGLARPSFSGFGEHAANGNGHSRTYSGGGLGTADSGNAGLANRSLVSTNGLYADETCHEASSARSSVAMAPANRGSLMAAAAINGAGKARASSFSSNSAAVVDDADDGQRELPVKVAVRIRPLVVSDGSVGGSGDNGGWGSTRGALASCLEVQPKASVRMNPPSSSAAAGAVNGMGNGQVGGEEMAGLGGFVRPSSIVGASGGPRTFKYDYAFGPEASQSGVYEAAIAPLLARFVEGYNVTVLAYGQTSSGKTFTMGTDAVDVVDSETTGIVPRALSFLFSWMQAQPGGAAEARVSFIEVYNEELIDLVAVTQYRGVRPPIFIREDSKGNIQWTGVKEVPVGDTRSALSLLAAGSRERQTSSTRMNGKSSRSHAIYSVTLVQTRVRQAGGGPVQIISKLHFVDLAGSERLKKTLAEGERKREGISINSGLLALGNVISALGDSARTQATHVPYRDSKLTHMLRDSLGGTAQTLLIACVSAAEANAAETLNTLKYASRARNIRNCGGVNMVAVGGPSAAEVQALRAQVRKLRANVRDLEERLQARDLADEQRADERAQTPAPRGLLSPPSSKIPTMAAAVQRRAQTAEELASLRTRNQALEAELEQLNDTYTELLLKFNDTCRDIEERQNEGFARDQRLRDREQEIRKLTGHSRHSRRIASVAESDARRSVLLGSPTDAEASAERVRSLVDVGAPELPSLARLRDLQRAESRPASSSPKMVIQAIDGNDAAPGAAEFDAMMEEYDSNIHALEDELHGAQETIEGLRLQLTMQETKATFAEKLNTSQAAQIETLRVQLAKAREAALEEEERRRAIEAELEESTIAAETQLEAANDAWRQELSQADELWNERWDAVHAEHALMLEQQTQEIAHLRRELHSNLTGAEPAQMLSPPSTAHEEHDSSENAAAHVQMQLEADLSQSLADVRRLEADIDHLRIRALDAEARASAAEQALAALSARMAETTSAKEALAKESALKSEAIDKAEQRIAAVEKAMAEAALMAEERIAAADKALASATQMAEERIVAAEKALAEQRVVLAETSDKTLADASVQTDRPAVSHKAAQFVSAESDAVPELRDFSRSHSELPRRASDKIILCARNSISLKEPGSESPAEQRLRSMRHRHSTAAPPRQQRSPAPAADKFASYPELRLAARNGPPLYDDEHIQTMLRDAAAEVDRQSDQERERQMLLNDVAVLREAKKELQERNSQMQNLMRELGDRLVSLAEENDLLEAKAAERDALALEVQRLAQRVRELETDSRERSLSRPQSQHSFHSAPEHPGNSAEASFDLIQLQSRLNIAEAELTEALLTSDEHRAHASQLLHELEQHKIRLAEMEEDLAATMHQLDAVREEHRQAGDAARRRDADAQDALAKQTDLANRLRDSLTLSEDRGEEARLTADRFANELMRVQAEAKNVAEQLDVARKQLDDAQAMAATEARDRDVWKGRCQDLRDEVNELRARRRQSKILCF</sequence>
<keyword evidence="5 7" id="KW-0175">Coiled coil</keyword>
<dbReference type="Gene3D" id="3.40.850.10">
    <property type="entry name" value="Kinesin motor domain"/>
    <property type="match status" value="1"/>
</dbReference>
<keyword evidence="3 6" id="KW-0547">Nucleotide-binding</keyword>
<feature type="compositionally biased region" description="Basic and acidic residues" evidence="8">
    <location>
        <begin position="10"/>
        <end position="19"/>
    </location>
</feature>
<feature type="coiled-coil region" evidence="7">
    <location>
        <begin position="1500"/>
        <end position="1569"/>
    </location>
</feature>
<feature type="coiled-coil region" evidence="7">
    <location>
        <begin position="685"/>
        <end position="719"/>
    </location>
</feature>
<feature type="region of interest" description="Disordered" evidence="8">
    <location>
        <begin position="76"/>
        <end position="95"/>
    </location>
</feature>
<dbReference type="SMART" id="SM00129">
    <property type="entry name" value="KISc"/>
    <property type="match status" value="1"/>
</dbReference>
<feature type="region of interest" description="Disordered" evidence="8">
    <location>
        <begin position="1205"/>
        <end position="1241"/>
    </location>
</feature>
<feature type="coiled-coil region" evidence="7">
    <location>
        <begin position="1391"/>
        <end position="1453"/>
    </location>
</feature>
<evidence type="ECO:0000259" key="9">
    <source>
        <dbReference type="PROSITE" id="PS50067"/>
    </source>
</evidence>
<dbReference type="GO" id="GO:0005737">
    <property type="term" value="C:cytoplasm"/>
    <property type="evidence" value="ECO:0007669"/>
    <property type="project" value="UniProtKB-SubCell"/>
</dbReference>
<proteinExistence type="inferred from homology"/>
<gene>
    <name evidence="10" type="ORF">LPJ64_001467</name>
</gene>
<feature type="compositionally biased region" description="Basic and acidic residues" evidence="8">
    <location>
        <begin position="1355"/>
        <end position="1365"/>
    </location>
</feature>
<feature type="coiled-coil region" evidence="7">
    <location>
        <begin position="1012"/>
        <end position="1102"/>
    </location>
</feature>
<dbReference type="GO" id="GO:0051231">
    <property type="term" value="P:spindle elongation"/>
    <property type="evidence" value="ECO:0007669"/>
    <property type="project" value="TreeGrafter"/>
</dbReference>
<feature type="region of interest" description="Disordered" evidence="8">
    <location>
        <begin position="1"/>
        <end position="56"/>
    </location>
</feature>
<evidence type="ECO:0000256" key="1">
    <source>
        <dbReference type="ARBA" id="ARBA00004496"/>
    </source>
</evidence>
<dbReference type="InterPro" id="IPR036961">
    <property type="entry name" value="Kinesin_motor_dom_sf"/>
</dbReference>
<comment type="subcellular location">
    <subcellularLocation>
        <location evidence="1">Cytoplasm</location>
    </subcellularLocation>
</comment>
<dbReference type="Pfam" id="PF00225">
    <property type="entry name" value="Kinesin"/>
    <property type="match status" value="1"/>
</dbReference>
<dbReference type="InterPro" id="IPR001752">
    <property type="entry name" value="Kinesin_motor_dom"/>
</dbReference>
<organism evidence="10 11">
    <name type="scientific">Coemansia asiatica</name>
    <dbReference type="NCBI Taxonomy" id="1052880"/>
    <lineage>
        <taxon>Eukaryota</taxon>
        <taxon>Fungi</taxon>
        <taxon>Fungi incertae sedis</taxon>
        <taxon>Zoopagomycota</taxon>
        <taxon>Kickxellomycotina</taxon>
        <taxon>Kickxellomycetes</taxon>
        <taxon>Kickxellales</taxon>
        <taxon>Kickxellaceae</taxon>
        <taxon>Coemansia</taxon>
    </lineage>
</organism>
<dbReference type="PRINTS" id="PR00380">
    <property type="entry name" value="KINESINHEAVY"/>
</dbReference>